<organism evidence="2 3">
    <name type="scientific">Tetrapyrgos nigripes</name>
    <dbReference type="NCBI Taxonomy" id="182062"/>
    <lineage>
        <taxon>Eukaryota</taxon>
        <taxon>Fungi</taxon>
        <taxon>Dikarya</taxon>
        <taxon>Basidiomycota</taxon>
        <taxon>Agaricomycotina</taxon>
        <taxon>Agaricomycetes</taxon>
        <taxon>Agaricomycetidae</taxon>
        <taxon>Agaricales</taxon>
        <taxon>Marasmiineae</taxon>
        <taxon>Marasmiaceae</taxon>
        <taxon>Tetrapyrgos</taxon>
    </lineage>
</organism>
<gene>
    <name evidence="2" type="ORF">D9758_008169</name>
</gene>
<feature type="compositionally biased region" description="Pro residues" evidence="1">
    <location>
        <begin position="301"/>
        <end position="324"/>
    </location>
</feature>
<feature type="region of interest" description="Disordered" evidence="1">
    <location>
        <begin position="32"/>
        <end position="51"/>
    </location>
</feature>
<feature type="compositionally biased region" description="Low complexity" evidence="1">
    <location>
        <begin position="347"/>
        <end position="357"/>
    </location>
</feature>
<dbReference type="Proteomes" id="UP000559256">
    <property type="component" value="Unassembled WGS sequence"/>
</dbReference>
<dbReference type="OrthoDB" id="2553626at2759"/>
<evidence type="ECO:0000256" key="1">
    <source>
        <dbReference type="SAM" id="MobiDB-lite"/>
    </source>
</evidence>
<name>A0A8H5LPR3_9AGAR</name>
<feature type="compositionally biased region" description="Polar residues" evidence="1">
    <location>
        <begin position="246"/>
        <end position="260"/>
    </location>
</feature>
<feature type="compositionally biased region" description="Polar residues" evidence="1">
    <location>
        <begin position="36"/>
        <end position="47"/>
    </location>
</feature>
<feature type="compositionally biased region" description="Pro residues" evidence="1">
    <location>
        <begin position="210"/>
        <end position="219"/>
    </location>
</feature>
<comment type="caution">
    <text evidence="2">The sequence shown here is derived from an EMBL/GenBank/DDBJ whole genome shotgun (WGS) entry which is preliminary data.</text>
</comment>
<feature type="compositionally biased region" description="Pro residues" evidence="1">
    <location>
        <begin position="161"/>
        <end position="172"/>
    </location>
</feature>
<feature type="compositionally biased region" description="Low complexity" evidence="1">
    <location>
        <begin position="140"/>
        <end position="160"/>
    </location>
</feature>
<reference evidence="2 3" key="1">
    <citation type="journal article" date="2020" name="ISME J.">
        <title>Uncovering the hidden diversity of litter-decomposition mechanisms in mushroom-forming fungi.</title>
        <authorList>
            <person name="Floudas D."/>
            <person name="Bentzer J."/>
            <person name="Ahren D."/>
            <person name="Johansson T."/>
            <person name="Persson P."/>
            <person name="Tunlid A."/>
        </authorList>
    </citation>
    <scope>NUCLEOTIDE SEQUENCE [LARGE SCALE GENOMIC DNA]</scope>
    <source>
        <strain evidence="2 3">CBS 291.85</strain>
    </source>
</reference>
<dbReference type="EMBL" id="JAACJM010000030">
    <property type="protein sequence ID" value="KAF5364914.1"/>
    <property type="molecule type" value="Genomic_DNA"/>
</dbReference>
<accession>A0A8H5LPR3</accession>
<evidence type="ECO:0000313" key="3">
    <source>
        <dbReference type="Proteomes" id="UP000559256"/>
    </source>
</evidence>
<sequence>MSSRRLDLHASALNDAEYQLYTTSLADITLADEGNEPQNGSNSNWNGKKQETNQCHDDAYYDRLTLSVREARAWFRGRYSHVAAGTIDTILRFFSPNLSATDTLTGGQFFAAIRLIVHAESGKEVDRTLAFVQAHPPQTPTSGPGVVSSTSTSTSTSATSPLPPKRVVPPMPVSRKSFDAAHNNPFAAAASASSQPTETQASQTQTPLQTQPPAPPPQHPSSVSSHNPFSFTTRSKSTPGPPKPFTPSQSQSHDGSSTLVAESITPSNSKLPPLPPRKPPPPVPNASANVSNASSSSTLPTPAPTPMPIPVHAPVPLNPPPPPRHNSLLSNATSFLTSSKSPPTHLPGSPFGSPFSSDQGHNYGTVIPPLFHLNTKQPRAT</sequence>
<feature type="compositionally biased region" description="Low complexity" evidence="1">
    <location>
        <begin position="187"/>
        <end position="209"/>
    </location>
</feature>
<dbReference type="AlphaFoldDB" id="A0A8H5LPR3"/>
<feature type="compositionally biased region" description="Pro residues" evidence="1">
    <location>
        <begin position="272"/>
        <end position="284"/>
    </location>
</feature>
<keyword evidence="3" id="KW-1185">Reference proteome</keyword>
<feature type="compositionally biased region" description="Low complexity" evidence="1">
    <location>
        <begin position="285"/>
        <end position="300"/>
    </location>
</feature>
<feature type="region of interest" description="Disordered" evidence="1">
    <location>
        <begin position="134"/>
        <end position="381"/>
    </location>
</feature>
<protein>
    <submittedName>
        <fullName evidence="2">Uncharacterized protein</fullName>
    </submittedName>
</protein>
<evidence type="ECO:0000313" key="2">
    <source>
        <dbReference type="EMBL" id="KAF5364914.1"/>
    </source>
</evidence>
<feature type="compositionally biased region" description="Polar residues" evidence="1">
    <location>
        <begin position="327"/>
        <end position="342"/>
    </location>
</feature>
<proteinExistence type="predicted"/>
<feature type="compositionally biased region" description="Polar residues" evidence="1">
    <location>
        <begin position="226"/>
        <end position="238"/>
    </location>
</feature>